<dbReference type="SUPFAM" id="SSF63825">
    <property type="entry name" value="YWTD domain"/>
    <property type="match status" value="2"/>
</dbReference>
<gene>
    <name evidence="1" type="ORF">TW71_12190</name>
</gene>
<sequence length="315" mass="35254">MKPTLRTLSALALITLSYNALAKDLYLVSSYDDKPYNELQILDLDTKETSKLADINYGGRLAVTENSIYVTTSSPSTQALSRVTLDGQKYRMVNRIPMTGDIPVVVDKETGQAYTSSITQDTVVEVYPDYTDSPGAPIEGEDFRFIFGDTMEECGIAYCANNTALAIDNANERMYMALGVNQETEVISFPLGEHSTVDRRQELSVEDGIDHYEDWHKIIAMHLDPKDKFLYFANEHGIYRANIKGESRKVEKILSIDESNGFEGVVDMEVDFDAGKLYWVQIGKPEIYSADLSGENVQVEYVTQGGTTFELAFMD</sequence>
<dbReference type="SMART" id="SM00135">
    <property type="entry name" value="LY"/>
    <property type="match status" value="2"/>
</dbReference>
<dbReference type="Gene3D" id="2.120.10.30">
    <property type="entry name" value="TolB, C-terminal domain"/>
    <property type="match status" value="1"/>
</dbReference>
<proteinExistence type="predicted"/>
<accession>A0A837G6R3</accession>
<dbReference type="InterPro" id="IPR000033">
    <property type="entry name" value="LDLR_classB_rpt"/>
</dbReference>
<comment type="caution">
    <text evidence="1">The sequence shown here is derived from an EMBL/GenBank/DDBJ whole genome shotgun (WGS) entry which is preliminary data.</text>
</comment>
<name>A0A837G6R3_9VIBR</name>
<evidence type="ECO:0000313" key="1">
    <source>
        <dbReference type="EMBL" id="KJY72916.1"/>
    </source>
</evidence>
<reference evidence="1" key="1">
    <citation type="journal article" date="2015" name="BMC Genomics">
        <title>Genome mining reveals unlocked bioactive potential of marine Gram-negative bacteria.</title>
        <authorList>
            <person name="Machado H."/>
            <person name="Sonnenschein E.C."/>
            <person name="Melchiorsen J."/>
            <person name="Gram L."/>
        </authorList>
    </citation>
    <scope>NUCLEOTIDE SEQUENCE</scope>
    <source>
        <strain evidence="1">S2052</strain>
    </source>
</reference>
<dbReference type="InterPro" id="IPR011042">
    <property type="entry name" value="6-blade_b-propeller_TolB-like"/>
</dbReference>
<dbReference type="RefSeq" id="WP_045986080.1">
    <property type="nucleotide sequence ID" value="NZ_CP063052.1"/>
</dbReference>
<protein>
    <submittedName>
        <fullName evidence="1">Uncharacterized protein</fullName>
    </submittedName>
</protein>
<dbReference type="AlphaFoldDB" id="A0A837G6R3"/>
<organism evidence="1">
    <name type="scientific">Vibrio coralliilyticus</name>
    <dbReference type="NCBI Taxonomy" id="190893"/>
    <lineage>
        <taxon>Bacteria</taxon>
        <taxon>Pseudomonadati</taxon>
        <taxon>Pseudomonadota</taxon>
        <taxon>Gammaproteobacteria</taxon>
        <taxon>Vibrionales</taxon>
        <taxon>Vibrionaceae</taxon>
        <taxon>Vibrio</taxon>
    </lineage>
</organism>
<dbReference type="EMBL" id="JXXR01000012">
    <property type="protein sequence ID" value="KJY72916.1"/>
    <property type="molecule type" value="Genomic_DNA"/>
</dbReference>